<sequence>MKRARDGQARHRRATRSLEGDPSTVNARYRSIAAATAAASSAVLVVLATAQTPGARPPASPPAAARPAPPPAVATVGGTARISRDEFEARVREGLADYRQRLGADVPENLRPVVRRQILESLVRRELLVLEAARRGLQGSQAEGEALLRQSPFFNPGGRFDEARWAQARAANPQMIEQAVNDLRRQLGARMLNERLDREIAPREDEVRASATRALTRAGLDVLALRRADFSGAAPEPSEPEVVEAYRARAEEFRRPARAVLSVVALDAPEPPDPAAERARQRADSLVRALRAGGAWAAAADSFGARSGVVVTPDNFPGFWRGDARQSRAVFEADAGTVLAEPVRGATGWLVVRVDEVRPSGIAPLRDVAREVRARLRQEAREQLEERALRALFARVADSLRTTAVRLRYVALDTSRVRVPELPPAELERWYRGHLADYSSFDPATASIRARPFEEVRDDVRRRALAERRVRAARATLESIERAWRAGRRDAARERQATVLREVGPVVPGAPADTGLAGAAVGDSLALWGATPGVRTGAWARGGFVVHVHEVVANFVPSFEQARPMLRARHAAAVAAEEERGARALFDAAPARFARGDQVHFTRVLVPLREAADVPLTRDEVERYHRAHIDRYSAPEEVRARHILVSPDGEGPEADARARAEAESLLARVRAGEDFGALARQHTDDPATRDVGGDLGFFGRGAMLDAFERAVFALRPGEVSDVVRTEVGYHIIQLTEHRPAVAQPLATMWTNVGSDLAAEKADSLARRTADSLYRAVRTPAQLRAAARTLGLEVESFVHNVGERAATQDMRPVLERIESVAPGRLYPGVFSLRGMGTALAIVDSVTPARAPSWNEARARAIEAYRAGAGGRALEAKAAELDSLRRAGWSLDSLGALWGGLTTHTHAPGGSGLPGLGGGGQLDSLVAGSGERPGALAVGATSGWLRLDGGMALVRYRERIEPNATQLASRIESEREAIMNRRRWEFFEDLKKRFPVRILDAALRETSLPEPPRR</sequence>
<feature type="region of interest" description="Disordered" evidence="2">
    <location>
        <begin position="52"/>
        <end position="72"/>
    </location>
</feature>
<protein>
    <recommendedName>
        <fullName evidence="3">PpiC domain-containing protein</fullName>
    </recommendedName>
</protein>
<dbReference type="InterPro" id="IPR027304">
    <property type="entry name" value="Trigger_fact/SurA_dom_sf"/>
</dbReference>
<evidence type="ECO:0000259" key="3">
    <source>
        <dbReference type="PROSITE" id="PS50198"/>
    </source>
</evidence>
<evidence type="ECO:0000313" key="4">
    <source>
        <dbReference type="EMBL" id="HGZ42806.1"/>
    </source>
</evidence>
<keyword evidence="1" id="KW-0413">Isomerase</keyword>
<dbReference type="PROSITE" id="PS01096">
    <property type="entry name" value="PPIC_PPIASE_1"/>
    <property type="match status" value="1"/>
</dbReference>
<dbReference type="Gene3D" id="3.10.50.40">
    <property type="match status" value="2"/>
</dbReference>
<dbReference type="Gene3D" id="1.10.4030.10">
    <property type="entry name" value="Porin chaperone SurA, peptide-binding domain"/>
    <property type="match status" value="1"/>
</dbReference>
<dbReference type="GO" id="GO:0003755">
    <property type="term" value="F:peptidyl-prolyl cis-trans isomerase activity"/>
    <property type="evidence" value="ECO:0007669"/>
    <property type="project" value="UniProtKB-KW"/>
</dbReference>
<feature type="region of interest" description="Disordered" evidence="2">
    <location>
        <begin position="1"/>
        <end position="25"/>
    </location>
</feature>
<name>A0A832I310_UNCEI</name>
<dbReference type="EMBL" id="DSQF01000012">
    <property type="protein sequence ID" value="HGZ42806.1"/>
    <property type="molecule type" value="Genomic_DNA"/>
</dbReference>
<organism evidence="4">
    <name type="scientific">Eiseniibacteriota bacterium</name>
    <dbReference type="NCBI Taxonomy" id="2212470"/>
    <lineage>
        <taxon>Bacteria</taxon>
        <taxon>Candidatus Eiseniibacteriota</taxon>
    </lineage>
</organism>
<dbReference type="Pfam" id="PF13145">
    <property type="entry name" value="Rotamase_2"/>
    <property type="match status" value="1"/>
</dbReference>
<dbReference type="PROSITE" id="PS50198">
    <property type="entry name" value="PPIC_PPIASE_2"/>
    <property type="match status" value="1"/>
</dbReference>
<dbReference type="AlphaFoldDB" id="A0A832I310"/>
<reference evidence="4" key="1">
    <citation type="journal article" date="2020" name="mSystems">
        <title>Genome- and Community-Level Interaction Insights into Carbon Utilization and Element Cycling Functions of Hydrothermarchaeota in Hydrothermal Sediment.</title>
        <authorList>
            <person name="Zhou Z."/>
            <person name="Liu Y."/>
            <person name="Xu W."/>
            <person name="Pan J."/>
            <person name="Luo Z.H."/>
            <person name="Li M."/>
        </authorList>
    </citation>
    <scope>NUCLEOTIDE SEQUENCE [LARGE SCALE GENOMIC DNA]</scope>
    <source>
        <strain evidence="4">SpSt-381</strain>
    </source>
</reference>
<dbReference type="InterPro" id="IPR050245">
    <property type="entry name" value="PrsA_foldase"/>
</dbReference>
<evidence type="ECO:0000256" key="1">
    <source>
        <dbReference type="PROSITE-ProRule" id="PRU00278"/>
    </source>
</evidence>
<proteinExistence type="predicted"/>
<evidence type="ECO:0000256" key="2">
    <source>
        <dbReference type="SAM" id="MobiDB-lite"/>
    </source>
</evidence>
<dbReference type="InterPro" id="IPR023058">
    <property type="entry name" value="PPIase_PpiC_CS"/>
</dbReference>
<dbReference type="SUPFAM" id="SSF54534">
    <property type="entry name" value="FKBP-like"/>
    <property type="match status" value="1"/>
</dbReference>
<dbReference type="InterPro" id="IPR046357">
    <property type="entry name" value="PPIase_dom_sf"/>
</dbReference>
<dbReference type="SUPFAM" id="SSF109998">
    <property type="entry name" value="Triger factor/SurA peptide-binding domain-like"/>
    <property type="match status" value="1"/>
</dbReference>
<dbReference type="Pfam" id="PF13624">
    <property type="entry name" value="SurA_N_3"/>
    <property type="match status" value="1"/>
</dbReference>
<dbReference type="PANTHER" id="PTHR47245">
    <property type="entry name" value="PEPTIDYLPROLYL ISOMERASE"/>
    <property type="match status" value="1"/>
</dbReference>
<accession>A0A832I310</accession>
<keyword evidence="1" id="KW-0697">Rotamase</keyword>
<gene>
    <name evidence="4" type="ORF">ENR23_05155</name>
</gene>
<dbReference type="Pfam" id="PF13616">
    <property type="entry name" value="Rotamase_3"/>
    <property type="match status" value="1"/>
</dbReference>
<dbReference type="InterPro" id="IPR000297">
    <property type="entry name" value="PPIase_PpiC"/>
</dbReference>
<dbReference type="PANTHER" id="PTHR47245:SF2">
    <property type="entry name" value="PEPTIDYL-PROLYL CIS-TRANS ISOMERASE HP_0175-RELATED"/>
    <property type="match status" value="1"/>
</dbReference>
<feature type="domain" description="PpiC" evidence="3">
    <location>
        <begin position="635"/>
        <end position="736"/>
    </location>
</feature>
<comment type="caution">
    <text evidence="4">The sequence shown here is derived from an EMBL/GenBank/DDBJ whole genome shotgun (WGS) entry which is preliminary data.</text>
</comment>